<dbReference type="GO" id="GO:0005777">
    <property type="term" value="C:peroxisome"/>
    <property type="evidence" value="ECO:0007669"/>
    <property type="project" value="UniProtKB-SubCell"/>
</dbReference>
<proteinExistence type="inferred from homology"/>
<dbReference type="SUPFAM" id="SSF55103">
    <property type="entry name" value="FAD-linked oxidases, C-terminal domain"/>
    <property type="match status" value="1"/>
</dbReference>
<dbReference type="GO" id="GO:0005739">
    <property type="term" value="C:mitochondrion"/>
    <property type="evidence" value="ECO:0007669"/>
    <property type="project" value="TreeGrafter"/>
</dbReference>
<dbReference type="Gene3D" id="3.30.43.10">
    <property type="entry name" value="Uridine Diphospho-n-acetylenolpyruvylglucosamine Reductase, domain 2"/>
    <property type="match status" value="1"/>
</dbReference>
<name>A0AAV6VNT8_9ARAC</name>
<evidence type="ECO:0000313" key="14">
    <source>
        <dbReference type="Proteomes" id="UP000827092"/>
    </source>
</evidence>
<dbReference type="GO" id="GO:0051990">
    <property type="term" value="F:(R)-2-hydroxyglutarate dehydrogenase activity"/>
    <property type="evidence" value="ECO:0007669"/>
    <property type="project" value="UniProtKB-EC"/>
</dbReference>
<dbReference type="PROSITE" id="PS51387">
    <property type="entry name" value="FAD_PCMH"/>
    <property type="match status" value="1"/>
</dbReference>
<evidence type="ECO:0000256" key="10">
    <source>
        <dbReference type="ARBA" id="ARBA00045410"/>
    </source>
</evidence>
<evidence type="ECO:0000256" key="4">
    <source>
        <dbReference type="ARBA" id="ARBA00022630"/>
    </source>
</evidence>
<comment type="caution">
    <text evidence="13">The sequence shown here is derived from an EMBL/GenBank/DDBJ whole genome shotgun (WGS) entry which is preliminary data.</text>
</comment>
<dbReference type="FunFam" id="3.30.43.10:FF:000002">
    <property type="entry name" value="D-2-hydroxyglutarate dehydrogenase, mitochondrial"/>
    <property type="match status" value="1"/>
</dbReference>
<sequence length="506" mass="56498">MFPLTSSYNFIKRSVVGQCAFQKTKFFIQHFKFQQSTFSSTNRGNFKTATSKDVDFFLSLLGKSRTIQDVDELKVHNTDWLKSHQGKSPLVLRPKTTEEISEILQYCNKEKLAVCPQGGNTGLVGGSIPIYDEIVLSMNLMNEILHFDENTGVLQCQSGCILESLESYANEKNFTVPVDLGAKGSCQIGGNLSTNAGGLRFVKYGSLHGNVLGLKAVCANGEILDCMNTMRKNNTGYDLKHMFIGSEGTLGIITEAAILCYPKSSQTAVAFLGCNTFEQVLKTAQIVRRQLPELLSSLEMLDNEAADTLRDNLKLTVPISKHPFYVLVEISGSDSEYNEKKLNECLNLLMEENHISDGTIATDSTRMKALWSVRERITEALLHEGCGYKYDISLPLKHFYNLVKVMRRRLGTKVTRCVGYGHLGDGNVHFNATTKEFDLEVLNLIEPFIYEWTVQRKGSISAEHGIGYKKTKYLCLNQTDAAIGLMKSLKRLMDPNGILNPYKVLP</sequence>
<evidence type="ECO:0000256" key="5">
    <source>
        <dbReference type="ARBA" id="ARBA00022827"/>
    </source>
</evidence>
<organism evidence="13 14">
    <name type="scientific">Oedothorax gibbosus</name>
    <dbReference type="NCBI Taxonomy" id="931172"/>
    <lineage>
        <taxon>Eukaryota</taxon>
        <taxon>Metazoa</taxon>
        <taxon>Ecdysozoa</taxon>
        <taxon>Arthropoda</taxon>
        <taxon>Chelicerata</taxon>
        <taxon>Arachnida</taxon>
        <taxon>Araneae</taxon>
        <taxon>Araneomorphae</taxon>
        <taxon>Entelegynae</taxon>
        <taxon>Araneoidea</taxon>
        <taxon>Linyphiidae</taxon>
        <taxon>Erigoninae</taxon>
        <taxon>Oedothorax</taxon>
    </lineage>
</organism>
<evidence type="ECO:0000256" key="1">
    <source>
        <dbReference type="ARBA" id="ARBA00001974"/>
    </source>
</evidence>
<dbReference type="InterPro" id="IPR016167">
    <property type="entry name" value="FAD-bd_PCMH_sub1"/>
</dbReference>
<dbReference type="EC" id="1.1.99.39" evidence="8"/>
<dbReference type="Gene3D" id="3.30.70.2190">
    <property type="match status" value="1"/>
</dbReference>
<dbReference type="Gene3D" id="3.30.465.10">
    <property type="match status" value="1"/>
</dbReference>
<dbReference type="InterPro" id="IPR016171">
    <property type="entry name" value="Vanillyl_alc_oxidase_C-sub2"/>
</dbReference>
<dbReference type="PANTHER" id="PTHR43716">
    <property type="entry name" value="D-2-HYDROXYGLUTARATE DEHYDROGENASE, MITOCHONDRIAL"/>
    <property type="match status" value="1"/>
</dbReference>
<dbReference type="EMBL" id="JAFNEN010000054">
    <property type="protein sequence ID" value="KAG8197492.1"/>
    <property type="molecule type" value="Genomic_DNA"/>
</dbReference>
<dbReference type="Proteomes" id="UP000827092">
    <property type="component" value="Unassembled WGS sequence"/>
</dbReference>
<evidence type="ECO:0000256" key="7">
    <source>
        <dbReference type="ARBA" id="ARBA00023140"/>
    </source>
</evidence>
<evidence type="ECO:0000256" key="6">
    <source>
        <dbReference type="ARBA" id="ARBA00023002"/>
    </source>
</evidence>
<dbReference type="Gene3D" id="3.30.70.2740">
    <property type="match status" value="1"/>
</dbReference>
<dbReference type="FunFam" id="3.30.465.10:FF:000001">
    <property type="entry name" value="D-2-hydroxyglutarate dehydrogenase, mitochondrial"/>
    <property type="match status" value="1"/>
</dbReference>
<keyword evidence="6" id="KW-0560">Oxidoreductase</keyword>
<keyword evidence="14" id="KW-1185">Reference proteome</keyword>
<comment type="catalytic activity">
    <reaction evidence="11">
        <text>(R)-malate + A = oxaloacetate + AH2</text>
        <dbReference type="Rhea" id="RHEA:67460"/>
        <dbReference type="ChEBI" id="CHEBI:13193"/>
        <dbReference type="ChEBI" id="CHEBI:15588"/>
        <dbReference type="ChEBI" id="CHEBI:16452"/>
        <dbReference type="ChEBI" id="CHEBI:17499"/>
    </reaction>
    <physiologicalReaction direction="left-to-right" evidence="11">
        <dbReference type="Rhea" id="RHEA:67461"/>
    </physiologicalReaction>
</comment>
<evidence type="ECO:0000256" key="3">
    <source>
        <dbReference type="ARBA" id="ARBA00008000"/>
    </source>
</evidence>
<dbReference type="GO" id="GO:0071949">
    <property type="term" value="F:FAD binding"/>
    <property type="evidence" value="ECO:0007669"/>
    <property type="project" value="InterPro"/>
</dbReference>
<comment type="cofactor">
    <cofactor evidence="1">
        <name>FAD</name>
        <dbReference type="ChEBI" id="CHEBI:57692"/>
    </cofactor>
</comment>
<keyword evidence="4" id="KW-0285">Flavoprotein</keyword>
<comment type="similarity">
    <text evidence="3">Belongs to the FAD-binding oxidoreductase/transferase type 4 family.</text>
</comment>
<dbReference type="InterPro" id="IPR016166">
    <property type="entry name" value="FAD-bd_PCMH"/>
</dbReference>
<dbReference type="SUPFAM" id="SSF56176">
    <property type="entry name" value="FAD-binding/transporter-associated domain-like"/>
    <property type="match status" value="1"/>
</dbReference>
<comment type="subcellular location">
    <subcellularLocation>
        <location evidence="2">Peroxisome</location>
    </subcellularLocation>
</comment>
<dbReference type="PANTHER" id="PTHR43716:SF1">
    <property type="entry name" value="D-2-HYDROXYGLUTARATE DEHYDROGENASE, MITOCHONDRIAL"/>
    <property type="match status" value="1"/>
</dbReference>
<comment type="function">
    <text evidence="10">Catalyzes the oxidation of D-2-hydroxyglutarate (D-2-HG) to alpha-ketoglutarate. Also catalyzes the oxidation of other D-2-hydroxyacids, such as D-malate (D-MAL) and D-lactate (D-LAC). Exhibits high activities towards D-2-HG and D-MAL but a very weak activity towards D-LAC.</text>
</comment>
<dbReference type="InterPro" id="IPR036318">
    <property type="entry name" value="FAD-bd_PCMH-like_sf"/>
</dbReference>
<dbReference type="InterPro" id="IPR006094">
    <property type="entry name" value="Oxid_FAD_bind_N"/>
</dbReference>
<dbReference type="InterPro" id="IPR016164">
    <property type="entry name" value="FAD-linked_Oxase-like_C"/>
</dbReference>
<dbReference type="FunFam" id="3.30.70.2740:FF:000002">
    <property type="entry name" value="D-2-hydroxyglutarate dehydrogenase mitochondrial"/>
    <property type="match status" value="1"/>
</dbReference>
<dbReference type="FunFam" id="3.30.70.2190:FF:000001">
    <property type="entry name" value="D-2-hydroxyglutarate dehydrogenase mitochondrial"/>
    <property type="match status" value="1"/>
</dbReference>
<evidence type="ECO:0000256" key="11">
    <source>
        <dbReference type="ARBA" id="ARBA00049267"/>
    </source>
</evidence>
<keyword evidence="5" id="KW-0274">FAD</keyword>
<gene>
    <name evidence="13" type="ORF">JTE90_007231</name>
</gene>
<dbReference type="Pfam" id="PF02913">
    <property type="entry name" value="FAD-oxidase_C"/>
    <property type="match status" value="1"/>
</dbReference>
<dbReference type="Gene3D" id="1.10.45.10">
    <property type="entry name" value="Vanillyl-alcohol Oxidase, Chain A, domain 4"/>
    <property type="match status" value="1"/>
</dbReference>
<dbReference type="InterPro" id="IPR016169">
    <property type="entry name" value="FAD-bd_PCMH_sub2"/>
</dbReference>
<feature type="domain" description="FAD-binding PCMH-type" evidence="12">
    <location>
        <begin position="84"/>
        <end position="263"/>
    </location>
</feature>
<dbReference type="InterPro" id="IPR051264">
    <property type="entry name" value="FAD-oxidored/transferase_4"/>
</dbReference>
<accession>A0AAV6VNT8</accession>
<keyword evidence="7" id="KW-0576">Peroxisome</keyword>
<evidence type="ECO:0000256" key="2">
    <source>
        <dbReference type="ARBA" id="ARBA00004275"/>
    </source>
</evidence>
<dbReference type="FunFam" id="1.10.45.10:FF:000001">
    <property type="entry name" value="D-lactate dehydrogenase mitochondrial"/>
    <property type="match status" value="1"/>
</dbReference>
<reference evidence="13 14" key="1">
    <citation type="journal article" date="2022" name="Nat. Ecol. Evol.">
        <title>A masculinizing supergene underlies an exaggerated male reproductive morph in a spider.</title>
        <authorList>
            <person name="Hendrickx F."/>
            <person name="De Corte Z."/>
            <person name="Sonet G."/>
            <person name="Van Belleghem S.M."/>
            <person name="Kostlbacher S."/>
            <person name="Vangestel C."/>
        </authorList>
    </citation>
    <scope>NUCLEOTIDE SEQUENCE [LARGE SCALE GENOMIC DNA]</scope>
    <source>
        <strain evidence="13">W744_W776</strain>
    </source>
</reference>
<dbReference type="Pfam" id="PF01565">
    <property type="entry name" value="FAD_binding_4"/>
    <property type="match status" value="1"/>
</dbReference>
<dbReference type="AlphaFoldDB" id="A0AAV6VNT8"/>
<evidence type="ECO:0000313" key="13">
    <source>
        <dbReference type="EMBL" id="KAG8197492.1"/>
    </source>
</evidence>
<evidence type="ECO:0000256" key="9">
    <source>
        <dbReference type="ARBA" id="ARBA00039639"/>
    </source>
</evidence>
<evidence type="ECO:0000256" key="8">
    <source>
        <dbReference type="ARBA" id="ARBA00039003"/>
    </source>
</evidence>
<dbReference type="InterPro" id="IPR004113">
    <property type="entry name" value="FAD-bd_oxidored_4_C"/>
</dbReference>
<evidence type="ECO:0000259" key="12">
    <source>
        <dbReference type="PROSITE" id="PS51387"/>
    </source>
</evidence>
<protein>
    <recommendedName>
        <fullName evidence="9">D-2-hydroxyglutarate dehydrogenase, mitochondrial</fullName>
        <ecNumber evidence="8">1.1.99.39</ecNumber>
    </recommendedName>
</protein>